<dbReference type="Pfam" id="PF07980">
    <property type="entry name" value="SusD_RagB"/>
    <property type="match status" value="1"/>
</dbReference>
<keyword evidence="3 6" id="KW-0732">Signal</keyword>
<comment type="subcellular location">
    <subcellularLocation>
        <location evidence="1">Cell outer membrane</location>
    </subcellularLocation>
</comment>
<reference evidence="9" key="1">
    <citation type="submission" date="2020-10" db="EMBL/GenBank/DDBJ databases">
        <authorList>
            <person name="Gilroy R."/>
        </authorList>
    </citation>
    <scope>NUCLEOTIDE SEQUENCE</scope>
    <source>
        <strain evidence="9">20514</strain>
    </source>
</reference>
<evidence type="ECO:0000256" key="4">
    <source>
        <dbReference type="ARBA" id="ARBA00023136"/>
    </source>
</evidence>
<accession>A0A9D9HFH2</accession>
<dbReference type="InterPro" id="IPR012944">
    <property type="entry name" value="SusD_RagB_dom"/>
</dbReference>
<dbReference type="GO" id="GO:0009279">
    <property type="term" value="C:cell outer membrane"/>
    <property type="evidence" value="ECO:0007669"/>
    <property type="project" value="UniProtKB-SubCell"/>
</dbReference>
<dbReference type="InterPro" id="IPR033985">
    <property type="entry name" value="SusD-like_N"/>
</dbReference>
<evidence type="ECO:0000256" key="5">
    <source>
        <dbReference type="ARBA" id="ARBA00023237"/>
    </source>
</evidence>
<evidence type="ECO:0000256" key="1">
    <source>
        <dbReference type="ARBA" id="ARBA00004442"/>
    </source>
</evidence>
<name>A0A9D9HFH2_9BACT</name>
<keyword evidence="5" id="KW-0998">Cell outer membrane</keyword>
<dbReference type="SUPFAM" id="SSF48452">
    <property type="entry name" value="TPR-like"/>
    <property type="match status" value="1"/>
</dbReference>
<evidence type="ECO:0000259" key="7">
    <source>
        <dbReference type="Pfam" id="PF07980"/>
    </source>
</evidence>
<evidence type="ECO:0000259" key="8">
    <source>
        <dbReference type="Pfam" id="PF14322"/>
    </source>
</evidence>
<protein>
    <submittedName>
        <fullName evidence="9">RagB/SusD family nutrient uptake outer membrane protein</fullName>
    </submittedName>
</protein>
<evidence type="ECO:0000313" key="10">
    <source>
        <dbReference type="Proteomes" id="UP000810252"/>
    </source>
</evidence>
<dbReference type="PROSITE" id="PS51257">
    <property type="entry name" value="PROKAR_LIPOPROTEIN"/>
    <property type="match status" value="1"/>
</dbReference>
<feature type="domain" description="RagB/SusD" evidence="7">
    <location>
        <begin position="372"/>
        <end position="467"/>
    </location>
</feature>
<dbReference type="AlphaFoldDB" id="A0A9D9HFH2"/>
<dbReference type="Pfam" id="PF14322">
    <property type="entry name" value="SusD-like_3"/>
    <property type="match status" value="1"/>
</dbReference>
<feature type="domain" description="SusD-like N-terminal" evidence="8">
    <location>
        <begin position="74"/>
        <end position="201"/>
    </location>
</feature>
<evidence type="ECO:0000313" key="9">
    <source>
        <dbReference type="EMBL" id="MBO8448754.1"/>
    </source>
</evidence>
<feature type="chain" id="PRO_5038506270" evidence="6">
    <location>
        <begin position="23"/>
        <end position="508"/>
    </location>
</feature>
<keyword evidence="4" id="KW-0472">Membrane</keyword>
<evidence type="ECO:0000256" key="2">
    <source>
        <dbReference type="ARBA" id="ARBA00006275"/>
    </source>
</evidence>
<evidence type="ECO:0000256" key="6">
    <source>
        <dbReference type="SAM" id="SignalP"/>
    </source>
</evidence>
<gene>
    <name evidence="9" type="ORF">IAC29_05740</name>
</gene>
<dbReference type="Proteomes" id="UP000810252">
    <property type="component" value="Unassembled WGS sequence"/>
</dbReference>
<evidence type="ECO:0000256" key="3">
    <source>
        <dbReference type="ARBA" id="ARBA00022729"/>
    </source>
</evidence>
<comment type="similarity">
    <text evidence="2">Belongs to the SusD family.</text>
</comment>
<dbReference type="EMBL" id="JADIMQ010000081">
    <property type="protein sequence ID" value="MBO8448754.1"/>
    <property type="molecule type" value="Genomic_DNA"/>
</dbReference>
<sequence length="508" mass="58074">MKILRKYINLLLVPVLAVSCNALDLAPVDTWSINNYWNTEEQCSRFMQGLQFRMRERAETFLQMGELRGGTLSIASVTSIGEGAYNIEAVANNLSEANPVFTNWGNFYMDIYQINHAIDKISDECPFLSEDTRNSYLARLYGMRAFYYFYMLRTWGGVPLCDEPDVLMTSIIAELRKERATERQIWEFVRDDADRSFDLYSSLAAPETDKQYWNFGATCCLRAEVNLWGVKVRPLKETEVFSSDIAGDLDKAEKSLQAISGSYSLNGSFADAFSPYDKDSNPEVIFAMRYRLNEKTNFYSNWTYNVSTFTQYCDEDGTALNNPLNIASGALRYEYSEDFYNSIARNDTRKDATLLQFYRNGGDGITVAGRCLCKFIGEENNGRNQFTNDFPVYRYSDVALMLAEINNEQGESGQVETWMNLVRDRAYGAGVNPFTYSDYESAEEAILQERAVEFVAEGKRWFDVRRMSRGRHALDLVDGNELKLVWPIDAGVLSKDNLVKQNEGYLTE</sequence>
<organism evidence="9 10">
    <name type="scientific">Candidatus Cryptobacteroides merdigallinarum</name>
    <dbReference type="NCBI Taxonomy" id="2840770"/>
    <lineage>
        <taxon>Bacteria</taxon>
        <taxon>Pseudomonadati</taxon>
        <taxon>Bacteroidota</taxon>
        <taxon>Bacteroidia</taxon>
        <taxon>Bacteroidales</taxon>
        <taxon>Candidatus Cryptobacteroides</taxon>
    </lineage>
</organism>
<feature type="signal peptide" evidence="6">
    <location>
        <begin position="1"/>
        <end position="22"/>
    </location>
</feature>
<dbReference type="InterPro" id="IPR011990">
    <property type="entry name" value="TPR-like_helical_dom_sf"/>
</dbReference>
<proteinExistence type="inferred from homology"/>
<comment type="caution">
    <text evidence="9">The sequence shown here is derived from an EMBL/GenBank/DDBJ whole genome shotgun (WGS) entry which is preliminary data.</text>
</comment>
<dbReference type="Gene3D" id="1.25.40.390">
    <property type="match status" value="1"/>
</dbReference>
<reference evidence="9" key="2">
    <citation type="journal article" date="2021" name="PeerJ">
        <title>Extensive microbial diversity within the chicken gut microbiome revealed by metagenomics and culture.</title>
        <authorList>
            <person name="Gilroy R."/>
            <person name="Ravi A."/>
            <person name="Getino M."/>
            <person name="Pursley I."/>
            <person name="Horton D.L."/>
            <person name="Alikhan N.F."/>
            <person name="Baker D."/>
            <person name="Gharbi K."/>
            <person name="Hall N."/>
            <person name="Watson M."/>
            <person name="Adriaenssens E.M."/>
            <person name="Foster-Nyarko E."/>
            <person name="Jarju S."/>
            <person name="Secka A."/>
            <person name="Antonio M."/>
            <person name="Oren A."/>
            <person name="Chaudhuri R.R."/>
            <person name="La Ragione R."/>
            <person name="Hildebrand F."/>
            <person name="Pallen M.J."/>
        </authorList>
    </citation>
    <scope>NUCLEOTIDE SEQUENCE</scope>
    <source>
        <strain evidence="9">20514</strain>
    </source>
</reference>